<gene>
    <name evidence="1" type="ORF">AVDCRST_MAG92-2914</name>
</gene>
<dbReference type="AlphaFoldDB" id="A0A6J4J7R1"/>
<accession>A0A6J4J7R1</accession>
<sequence>MAICAWLYSLRDRIGLNAHSALIIKLHDLDRIGAKRENRS</sequence>
<reference evidence="1" key="1">
    <citation type="submission" date="2020-02" db="EMBL/GenBank/DDBJ databases">
        <authorList>
            <person name="Meier V. D."/>
        </authorList>
    </citation>
    <scope>NUCLEOTIDE SEQUENCE</scope>
    <source>
        <strain evidence="1">AVDCRST_MAG92</strain>
    </source>
</reference>
<name>A0A6J4J7R1_9CYAN</name>
<proteinExistence type="predicted"/>
<dbReference type="EMBL" id="CADCTM010000465">
    <property type="protein sequence ID" value="CAA9270194.1"/>
    <property type="molecule type" value="Genomic_DNA"/>
</dbReference>
<evidence type="ECO:0000313" key="1">
    <source>
        <dbReference type="EMBL" id="CAA9270194.1"/>
    </source>
</evidence>
<organism evidence="1">
    <name type="scientific">uncultured Coleofasciculus sp</name>
    <dbReference type="NCBI Taxonomy" id="1267456"/>
    <lineage>
        <taxon>Bacteria</taxon>
        <taxon>Bacillati</taxon>
        <taxon>Cyanobacteriota</taxon>
        <taxon>Cyanophyceae</taxon>
        <taxon>Coleofasciculales</taxon>
        <taxon>Coleofasciculaceae</taxon>
        <taxon>Coleofasciculus</taxon>
        <taxon>environmental samples</taxon>
    </lineage>
</organism>
<protein>
    <submittedName>
        <fullName evidence="1">Uncharacterized protein</fullName>
    </submittedName>
</protein>